<keyword evidence="2" id="KW-1185">Reference proteome</keyword>
<accession>A0A1D9MA98</accession>
<dbReference type="PANTHER" id="PTHR40590">
    <property type="entry name" value="CYTOPLASMIC PROTEIN-RELATED"/>
    <property type="match status" value="1"/>
</dbReference>
<dbReference type="Pfam" id="PF01963">
    <property type="entry name" value="TraB_PrgY_gumN"/>
    <property type="match status" value="1"/>
</dbReference>
<reference evidence="1 2" key="1">
    <citation type="submission" date="2016-10" db="EMBL/GenBank/DDBJ databases">
        <title>Rhodobacter sp. LPB0142, isolated from sea water.</title>
        <authorList>
            <person name="Kim E."/>
            <person name="Yi H."/>
        </authorList>
    </citation>
    <scope>NUCLEOTIDE SEQUENCE [LARGE SCALE GENOMIC DNA]</scope>
    <source>
        <strain evidence="1 2">LPB0142</strain>
    </source>
</reference>
<dbReference type="InterPro" id="IPR047111">
    <property type="entry name" value="YbaP-like"/>
</dbReference>
<protein>
    <recommendedName>
        <fullName evidence="3">TraB/GumN family protein</fullName>
    </recommendedName>
</protein>
<evidence type="ECO:0000313" key="2">
    <source>
        <dbReference type="Proteomes" id="UP000176562"/>
    </source>
</evidence>
<evidence type="ECO:0000313" key="1">
    <source>
        <dbReference type="EMBL" id="AOZ68792.1"/>
    </source>
</evidence>
<dbReference type="KEGG" id="rhp:LPB142_05225"/>
<dbReference type="EMBL" id="CP017781">
    <property type="protein sequence ID" value="AOZ68792.1"/>
    <property type="molecule type" value="Genomic_DNA"/>
</dbReference>
<dbReference type="Proteomes" id="UP000176562">
    <property type="component" value="Chromosome"/>
</dbReference>
<gene>
    <name evidence="1" type="ORF">LPB142_05225</name>
</gene>
<organism evidence="1 2">
    <name type="scientific">Rhodobacter xanthinilyticus</name>
    <dbReference type="NCBI Taxonomy" id="1850250"/>
    <lineage>
        <taxon>Bacteria</taxon>
        <taxon>Pseudomonadati</taxon>
        <taxon>Pseudomonadota</taxon>
        <taxon>Alphaproteobacteria</taxon>
        <taxon>Rhodobacterales</taxon>
        <taxon>Rhodobacter group</taxon>
        <taxon>Rhodobacter</taxon>
    </lineage>
</organism>
<dbReference type="CDD" id="cd14789">
    <property type="entry name" value="Tiki"/>
    <property type="match status" value="1"/>
</dbReference>
<dbReference type="PANTHER" id="PTHR40590:SF1">
    <property type="entry name" value="CYTOPLASMIC PROTEIN"/>
    <property type="match status" value="1"/>
</dbReference>
<name>A0A1D9MA98_9RHOB</name>
<proteinExistence type="predicted"/>
<sequence>MIWRAVASVALGVSVLAGTGARAGCVGTDLFAALPEAERAALTADAAAAPHGEGLVFRASRGEERLTVVGTYHLPDPRHAALVAEIRPDLAAATTLLVEAGPEEEAALKARIATDPGLMFATDGPTLPEILPEDLWQELATVATARGMPAVLVAKMRPAFLSMILSIPPCALTEMAEGGGGLDKALMAEAAARDLPVRAVEPYDTLFTLFEEIPQEDTEAMIRATLVGAEDGPSNSVTMGNLYFARQPRLIWEFSRHEALAAGLDPEEVAAQMDLAEELLVVRRNRAWIAPVEAALAEGPAVLAVGALHLSGAVGVLALLEAEGFTVTRVD</sequence>
<dbReference type="STRING" id="1850250.LPB142_05225"/>
<evidence type="ECO:0008006" key="3">
    <source>
        <dbReference type="Google" id="ProtNLM"/>
    </source>
</evidence>
<dbReference type="AlphaFoldDB" id="A0A1D9MA98"/>
<dbReference type="InterPro" id="IPR002816">
    <property type="entry name" value="TraB/PrgY/GumN_fam"/>
</dbReference>
<dbReference type="RefSeq" id="WP_071165726.1">
    <property type="nucleotide sequence ID" value="NZ_CP017781.1"/>
</dbReference>